<accession>A0ABS9TG85</accession>
<dbReference type="PANTHER" id="PTHR36852">
    <property type="entry name" value="PROTEIN GVPL 2"/>
    <property type="match status" value="1"/>
</dbReference>
<proteinExistence type="inferred from homology"/>
<evidence type="ECO:0000256" key="2">
    <source>
        <dbReference type="ARBA" id="ARBA00035108"/>
    </source>
</evidence>
<evidence type="ECO:0000313" key="5">
    <source>
        <dbReference type="Proteomes" id="UP001299970"/>
    </source>
</evidence>
<evidence type="ECO:0000313" key="4">
    <source>
        <dbReference type="EMBL" id="MCH6167508.1"/>
    </source>
</evidence>
<comment type="subcellular location">
    <subcellularLocation>
        <location evidence="2">Gas vesicle</location>
    </subcellularLocation>
</comment>
<dbReference type="EMBL" id="JAKXMK010000014">
    <property type="protein sequence ID" value="MCH6167508.1"/>
    <property type="molecule type" value="Genomic_DNA"/>
</dbReference>
<dbReference type="RefSeq" id="WP_241037928.1">
    <property type="nucleotide sequence ID" value="NZ_BAAAJF010000005.1"/>
</dbReference>
<keyword evidence="5" id="KW-1185">Reference proteome</keyword>
<dbReference type="PANTHER" id="PTHR36852:SF1">
    <property type="entry name" value="PROTEIN GVPL 2"/>
    <property type="match status" value="1"/>
</dbReference>
<reference evidence="4 5" key="1">
    <citation type="submission" date="2022-03" db="EMBL/GenBank/DDBJ databases">
        <title>Pseudonocardia alaer sp. nov., a novel actinomycete isolated from reed forest soil.</title>
        <authorList>
            <person name="Wang L."/>
        </authorList>
    </citation>
    <scope>NUCLEOTIDE SEQUENCE [LARGE SCALE GENOMIC DNA]</scope>
    <source>
        <strain evidence="4 5">Y-16303</strain>
    </source>
</reference>
<evidence type="ECO:0000256" key="1">
    <source>
        <dbReference type="ARBA" id="ARBA00022987"/>
    </source>
</evidence>
<comment type="caution">
    <text evidence="4">The sequence shown here is derived from an EMBL/GenBank/DDBJ whole genome shotgun (WGS) entry which is preliminary data.</text>
</comment>
<gene>
    <name evidence="4" type="ORF">MMF94_17615</name>
</gene>
<evidence type="ECO:0000256" key="3">
    <source>
        <dbReference type="ARBA" id="ARBA00035643"/>
    </source>
</evidence>
<organism evidence="4 5">
    <name type="scientific">Pseudonocardia alaniniphila</name>
    <dbReference type="NCBI Taxonomy" id="75291"/>
    <lineage>
        <taxon>Bacteria</taxon>
        <taxon>Bacillati</taxon>
        <taxon>Actinomycetota</taxon>
        <taxon>Actinomycetes</taxon>
        <taxon>Pseudonocardiales</taxon>
        <taxon>Pseudonocardiaceae</taxon>
        <taxon>Pseudonocardia</taxon>
    </lineage>
</organism>
<comment type="similarity">
    <text evidence="3">Belongs to the gas vesicle GvpF/GvpL family.</text>
</comment>
<dbReference type="Proteomes" id="UP001299970">
    <property type="component" value="Unassembled WGS sequence"/>
</dbReference>
<dbReference type="Pfam" id="PF06386">
    <property type="entry name" value="GvpL_GvpF"/>
    <property type="match status" value="1"/>
</dbReference>
<protein>
    <submittedName>
        <fullName evidence="4">GvpL/GvpF family gas vesicle protein</fullName>
    </submittedName>
</protein>
<name>A0ABS9TG85_9PSEU</name>
<sequence>MSDLVSDEPVEGGEEQVVPVYVYGLIRVGTQIPDDLPGLGPSGRVSVVEHGDIAAIVSDIPLDRPLGTRNDLLAHEAVVDTVAANDAVVPMRFPAVTAEDAVVEELLAPNEEHFLTVLDEFEGRVQYTLKGRYVEDSVLGEVLQGNSEIRALQDKISELPEDASYYDRVRLGELVVKVLEQQREQDGAQILDRLEQFAVSIVENQPGAPEDVVNAAFLVQRDRVPEFDDALENVGQELDGRIKLRLLGPQAPYDFVPAE</sequence>
<keyword evidence="1" id="KW-0304">Gas vesicle</keyword>
<dbReference type="InterPro" id="IPR009430">
    <property type="entry name" value="GvpL/GvpF"/>
</dbReference>